<name>A0AC54ZDI3_ORYAF</name>
<reference evidence="2" key="1">
    <citation type="submission" date="2025-08" db="UniProtKB">
        <authorList>
            <consortium name="RefSeq"/>
        </authorList>
    </citation>
    <scope>IDENTIFICATION</scope>
</reference>
<sequence length="1995" mass="227111">MATADTPAPASSGLSPKEEGELEDGEISDDDNNSRSRSSSSSSSGGGLLPYPRRRPPHPTRGGGSGGGGGSSSSSSSSQQQLRNFSRSRHASERGHLRGHSSYRPKEPFRSHPPSVRMPSNSLSESSSRPSFWERSHIALDRFRFRSRPYRGGSRWSRGRGGGERGGKPGGRPPLGGGTGSGFSSSQSWRESSPPRKSSKSFGRSPSRKQNYSSKNENCGEETFEDLLLKYKQIQLELECINKDEKLALSSREENVQEDSKTLNFEDQTNSDNVSITKDSSKEVAPEEKTQVKTFQAFELKPLRQKLTLPGEKNRLKKVKDGTKPLSLKSDTTESSQGLEDKEQNLTRRISTSDILSEKKLGEDEEELSELQLRLLALQSASKKWQQKEQQVMKESKEKLTKTKTVQQKIKTSTKTHSAKKVSTTAKQALRKQQTKAWKKLQQQKEQERQKEEDQRKQAEEEERRKREEEIRKIRDLSNQEEQYNRFMKLVGGKRRSRSKSSDPDLRRSLDKQPTDSGGGIYQYDNYEEVAMDTDSETNSPAHSPVQPPFFSECSLGYFSPTSSISLPPPPQVSSVPPLSQPYMEGLCVSLEPLPPPPPLPPLPPEDPEQPPKPPFADEEEEEEMLLREELLKSLANKRAFKPEETSSNSDPPSPPVLNNSQPVPRNNLSIVSINTVSQPRIQNPKFHRGPRLPRTVISLPKHKSVVVTLNDSDDSESDGEASKSTNSVFGGLESMIKEARRTAEQASKPKVPPKSEKENDPMRTPEALPEEKKIEYRLLKEEIANREKQRLIKSDQLKTSSSSPANSDVEIDGINRIAMVTKQVTDAEAKLKKHRILLMKDESVLKNLVQQEAKKKESVRNAETKITKLTEQLQATEKILSVNRMFLKKLQEQIHKVQQRVTVKKALTLKYGEELARAKAVASKEIGKRKLEQDRLGPNKMMRLDSSPISSPRKHSAELIAMEKRRLQKLEYEYALKIQKLKEARALKAKEQQNIATVVEEESEFSLPQPSLHDLTQDKLSLDTEENDVDDEILSGSNRERRRSFLESNSFTKPNLKHTDTPNKECINKPTKSALEKPELFLGLKIGELQKLYSKADTLKQLILKTTTGITDKVFHGQEISIDVDFVTAQSKTTEVKPCPFRPYHSPLLVFKSYRFSPYYRTKEKLPLSSVSYSNMIEPDQCFCRFDLTGTCNDDDCQWQHTQDYTLSRKQLFQDILSYNLSLIGCSETSTDEEIAAAADGIAPISEKYVEKLFGVNKDRMSMDQMAVLLVSNVNESKGHTPPFTTYKDKRKWKPKFWRKPVLENSFSSDEEQSVGPIKYAFQPENRINVPALDTVVTPDDVRYFTNETDDIANLEASVLENPSHVQLWLKLAYKYLNQNEGLCSESLDSALNVLARALENNKDNPEIWCHYLRLFSKRGTKEEVQEMCETAVEYAPDYQSFWTFLHLESTFEEKDYVCERMMEFLMGTAKQEMSDVLSFQLLEALLFRVQLNIFTGRCQNALAILQNALKSANDRIVAEYLKTSDRCLAWLAYIHLIEFNILPPKLYDPSNANPSRIVNTEPFVMPWHTVQDVKTNPDMLLAVFEDAVKACADENLTDEERIEVCLPLYTNMIALHQLLERFEAAVKLCKCLLESCPMNCQLLEALVSLYLQTNQQDKARAVWLAAFEKNPQNAEVFYNTCKLFILQNRGDNLLPFLRKFIASFFKPGFEKYSNLDLFRYLLNIPGPLDIPARLCKGNFNDEMFNHQIPYLWLIYCLCHPLQSSIKETIEAYETALGVTMRSDIVQKIWMDYLVFANNRAAGSRNKVQEFKFFTDLVNRCLVTVPARYPIPFSSADYWSNYEFHNRVIFFYLSCVPKTQHSKTLERFCSIMPANSGLALRLLQHEWEESNVQILKLQAKMFTYNIPTCLATWKIAIAAEIVVKGQREVHRLYQRALQKLPLCASLWKDHLLFEASEGGKTDNLRKLVSKCQEIGVSLNELLNLNSNKTESKNH</sequence>
<organism evidence="1 2">
    <name type="scientific">Orycteropus afer afer</name>
    <dbReference type="NCBI Taxonomy" id="1230840"/>
    <lineage>
        <taxon>Eukaryota</taxon>
        <taxon>Metazoa</taxon>
        <taxon>Chordata</taxon>
        <taxon>Craniata</taxon>
        <taxon>Vertebrata</taxon>
        <taxon>Euteleostomi</taxon>
        <taxon>Mammalia</taxon>
        <taxon>Eutheria</taxon>
        <taxon>Afrotheria</taxon>
        <taxon>Tubulidentata</taxon>
        <taxon>Orycteropodidae</taxon>
        <taxon>Orycteropus</taxon>
    </lineage>
</organism>
<gene>
    <name evidence="2" type="primary">ZFC3H1</name>
</gene>
<keyword evidence="1" id="KW-1185">Reference proteome</keyword>
<proteinExistence type="predicted"/>
<dbReference type="RefSeq" id="XP_042638423.1">
    <property type="nucleotide sequence ID" value="XM_042782489.1"/>
</dbReference>
<evidence type="ECO:0000313" key="2">
    <source>
        <dbReference type="RefSeq" id="XP_042638423.1"/>
    </source>
</evidence>
<evidence type="ECO:0000313" key="1">
    <source>
        <dbReference type="Proteomes" id="UP000694850"/>
    </source>
</evidence>
<protein>
    <submittedName>
        <fullName evidence="2">Zinc finger C3H1 domain-containing protein</fullName>
    </submittedName>
</protein>
<dbReference type="Proteomes" id="UP000694850">
    <property type="component" value="Unplaced"/>
</dbReference>
<accession>A0AC54ZDI3</accession>